<feature type="chain" id="PRO_5046475553" evidence="2">
    <location>
        <begin position="36"/>
        <end position="306"/>
    </location>
</feature>
<keyword evidence="1 2" id="KW-0732">Signal</keyword>
<dbReference type="SUPFAM" id="SSF69318">
    <property type="entry name" value="Integrin alpha N-terminal domain"/>
    <property type="match status" value="1"/>
</dbReference>
<dbReference type="PANTHER" id="PTHR46580:SF4">
    <property type="entry name" value="ATP_GTP-BINDING PROTEIN"/>
    <property type="match status" value="1"/>
</dbReference>
<dbReference type="Proteomes" id="UP001552594">
    <property type="component" value="Unassembled WGS sequence"/>
</dbReference>
<reference evidence="3 4" key="1">
    <citation type="submission" date="2024-06" db="EMBL/GenBank/DDBJ databases">
        <title>The Natural Products Discovery Center: Release of the First 8490 Sequenced Strains for Exploring Actinobacteria Biosynthetic Diversity.</title>
        <authorList>
            <person name="Kalkreuter E."/>
            <person name="Kautsar S.A."/>
            <person name="Yang D."/>
            <person name="Bader C.D."/>
            <person name="Teijaro C.N."/>
            <person name="Fluegel L."/>
            <person name="Davis C.M."/>
            <person name="Simpson J.R."/>
            <person name="Lauterbach L."/>
            <person name="Steele A.D."/>
            <person name="Gui C."/>
            <person name="Meng S."/>
            <person name="Li G."/>
            <person name="Viehrig K."/>
            <person name="Ye F."/>
            <person name="Su P."/>
            <person name="Kiefer A.F."/>
            <person name="Nichols A."/>
            <person name="Cepeda A.J."/>
            <person name="Yan W."/>
            <person name="Fan B."/>
            <person name="Jiang Y."/>
            <person name="Adhikari A."/>
            <person name="Zheng C.-J."/>
            <person name="Schuster L."/>
            <person name="Cowan T.M."/>
            <person name="Smanski M.J."/>
            <person name="Chevrette M.G."/>
            <person name="De Carvalho L.P.S."/>
            <person name="Shen B."/>
        </authorList>
    </citation>
    <scope>NUCLEOTIDE SEQUENCE [LARGE SCALE GENOMIC DNA]</scope>
    <source>
        <strain evidence="3 4">NPDC052347</strain>
    </source>
</reference>
<dbReference type="InterPro" id="IPR013517">
    <property type="entry name" value="FG-GAP"/>
</dbReference>
<evidence type="ECO:0000313" key="4">
    <source>
        <dbReference type="Proteomes" id="UP001552594"/>
    </source>
</evidence>
<dbReference type="Pfam" id="PF13517">
    <property type="entry name" value="FG-GAP_3"/>
    <property type="match status" value="1"/>
</dbReference>
<accession>A0ABV3K4Y7</accession>
<evidence type="ECO:0000256" key="1">
    <source>
        <dbReference type="ARBA" id="ARBA00022729"/>
    </source>
</evidence>
<dbReference type="Gene3D" id="2.115.10.10">
    <property type="entry name" value="Tachylectin 2"/>
    <property type="match status" value="1"/>
</dbReference>
<dbReference type="PANTHER" id="PTHR46580">
    <property type="entry name" value="SENSOR KINASE-RELATED"/>
    <property type="match status" value="1"/>
</dbReference>
<proteinExistence type="predicted"/>
<dbReference type="EMBL" id="JBFAUK010000029">
    <property type="protein sequence ID" value="MEV5510217.1"/>
    <property type="molecule type" value="Genomic_DNA"/>
</dbReference>
<dbReference type="RefSeq" id="WP_241561000.1">
    <property type="nucleotide sequence ID" value="NZ_JBFAUK010000029.1"/>
</dbReference>
<keyword evidence="4" id="KW-1185">Reference proteome</keyword>
<comment type="caution">
    <text evidence="3">The sequence shown here is derived from an EMBL/GenBank/DDBJ whole genome shotgun (WGS) entry which is preliminary data.</text>
</comment>
<sequence length="306" mass="32076">MSNNFAGRHGRALSRLATSAIAVTLLGATAGTAVAADGPSAAQRSAKAAAVAGGPATAAVRTGSAPVLPINAADYKGALDVYGPNGKGGIKALKKGKKNDGWNDYKAVAQVHSSSGGNFGFFFLWKDGLLVFADKYGYVNVGSHMDYDLMLSPGDLGGSENSGLLARDKSGVMWYYQGKYDGSVKARKRVGGGWGQYTEIVGRGDLTGDGKADIVARDKQGVLWLYKGTGKADKPFAGRTKIGGGWNQYTKLITTGDIDGDGRSDLLAVDKKGALWLYKGTGKASSPFKSRVKVANSGWDKYRLVF</sequence>
<name>A0ABV3K4Y7_STRON</name>
<protein>
    <submittedName>
        <fullName evidence="3">VCBS repeat-containing protein</fullName>
    </submittedName>
</protein>
<organism evidence="3 4">
    <name type="scientific">Streptomyces orinoci</name>
    <name type="common">Streptoverticillium orinoci</name>
    <dbReference type="NCBI Taxonomy" id="67339"/>
    <lineage>
        <taxon>Bacteria</taxon>
        <taxon>Bacillati</taxon>
        <taxon>Actinomycetota</taxon>
        <taxon>Actinomycetes</taxon>
        <taxon>Kitasatosporales</taxon>
        <taxon>Streptomycetaceae</taxon>
        <taxon>Streptomyces</taxon>
    </lineage>
</organism>
<evidence type="ECO:0000256" key="2">
    <source>
        <dbReference type="SAM" id="SignalP"/>
    </source>
</evidence>
<dbReference type="InterPro" id="IPR028994">
    <property type="entry name" value="Integrin_alpha_N"/>
</dbReference>
<evidence type="ECO:0000313" key="3">
    <source>
        <dbReference type="EMBL" id="MEV5510217.1"/>
    </source>
</evidence>
<gene>
    <name evidence="3" type="ORF">AB0L16_27970</name>
</gene>
<feature type="signal peptide" evidence="2">
    <location>
        <begin position="1"/>
        <end position="35"/>
    </location>
</feature>